<evidence type="ECO:0000256" key="2">
    <source>
        <dbReference type="ARBA" id="ARBA00022448"/>
    </source>
</evidence>
<dbReference type="SUPFAM" id="SSF55804">
    <property type="entry name" value="Phoshotransferase/anion transport protein"/>
    <property type="match status" value="1"/>
</dbReference>
<feature type="domain" description="PTS EIIA type-2" evidence="11">
    <location>
        <begin position="1"/>
        <end position="114"/>
    </location>
</feature>
<evidence type="ECO:0000256" key="1">
    <source>
        <dbReference type="ARBA" id="ARBA00004496"/>
    </source>
</evidence>
<evidence type="ECO:0000313" key="12">
    <source>
        <dbReference type="EMBL" id="MPN31147.1"/>
    </source>
</evidence>
<evidence type="ECO:0000256" key="4">
    <source>
        <dbReference type="ARBA" id="ARBA00022553"/>
    </source>
</evidence>
<keyword evidence="6" id="KW-0598">Phosphotransferase system</keyword>
<evidence type="ECO:0000256" key="10">
    <source>
        <dbReference type="ARBA" id="ARBA00042072"/>
    </source>
</evidence>
<dbReference type="InterPro" id="IPR051351">
    <property type="entry name" value="Ascorbate-PTS_EIIA_comp"/>
</dbReference>
<dbReference type="InterPro" id="IPR016152">
    <property type="entry name" value="PTrfase/Anion_transptr"/>
</dbReference>
<dbReference type="CDD" id="cd00211">
    <property type="entry name" value="PTS_IIA_fru"/>
    <property type="match status" value="1"/>
</dbReference>
<dbReference type="AlphaFoldDB" id="A0A645GWR6"/>
<keyword evidence="2" id="KW-0813">Transport</keyword>
<dbReference type="Gene3D" id="3.40.930.10">
    <property type="entry name" value="Mannitol-specific EII, Chain A"/>
    <property type="match status" value="1"/>
</dbReference>
<dbReference type="PANTHER" id="PTHR36203:SF1">
    <property type="entry name" value="ASCORBATE-SPECIFIC PTS SYSTEM EIIA COMPONENT"/>
    <property type="match status" value="1"/>
</dbReference>
<evidence type="ECO:0000256" key="3">
    <source>
        <dbReference type="ARBA" id="ARBA00022490"/>
    </source>
</evidence>
<gene>
    <name evidence="12" type="primary">ulaC_6</name>
    <name evidence="12" type="ORF">SDC9_178621</name>
</gene>
<accession>A0A645GWR6</accession>
<protein>
    <recommendedName>
        <fullName evidence="9">Ascorbate-specific PTS system EIIA component</fullName>
    </recommendedName>
    <alternativeName>
        <fullName evidence="10">Ascorbate-specific phosphotransferase enzyme IIA component</fullName>
    </alternativeName>
</protein>
<evidence type="ECO:0000259" key="11">
    <source>
        <dbReference type="PROSITE" id="PS51094"/>
    </source>
</evidence>
<dbReference type="GO" id="GO:0009401">
    <property type="term" value="P:phosphoenolpyruvate-dependent sugar phosphotransferase system"/>
    <property type="evidence" value="ECO:0007669"/>
    <property type="project" value="UniProtKB-KW"/>
</dbReference>
<evidence type="ECO:0000256" key="7">
    <source>
        <dbReference type="ARBA" id="ARBA00022777"/>
    </source>
</evidence>
<sequence length="114" mass="12764">MIDERYIAAVIKCVEDYGPYIVMMPNVAIPHSTDHAVGVNQPAIALMIVKQPVIFAEDDRDKDARLFFMVASKDSASHLKAIQDLCEVLDNEPLMEKLMTCNNEQELKALVDSL</sequence>
<comment type="subcellular location">
    <subcellularLocation>
        <location evidence="1">Cytoplasm</location>
    </subcellularLocation>
</comment>
<keyword evidence="4" id="KW-0597">Phosphoprotein</keyword>
<dbReference type="GO" id="GO:0016301">
    <property type="term" value="F:kinase activity"/>
    <property type="evidence" value="ECO:0007669"/>
    <property type="project" value="UniProtKB-KW"/>
</dbReference>
<evidence type="ECO:0000256" key="5">
    <source>
        <dbReference type="ARBA" id="ARBA00022679"/>
    </source>
</evidence>
<comment type="function">
    <text evidence="8">The phosphoenolpyruvate-dependent sugar phosphotransferase system (sugar PTS), a major carbohydrate active transport system, catalyzes the phosphorylation of incoming sugar substrates concomitantly with their translocation across the cell membrane. The enzyme II UlaABC PTS system is involved in ascorbate transport.</text>
</comment>
<dbReference type="PROSITE" id="PS51094">
    <property type="entry name" value="PTS_EIIA_TYPE_2"/>
    <property type="match status" value="1"/>
</dbReference>
<dbReference type="EMBL" id="VSSQ01082565">
    <property type="protein sequence ID" value="MPN31147.1"/>
    <property type="molecule type" value="Genomic_DNA"/>
</dbReference>
<name>A0A645GWR6_9ZZZZ</name>
<comment type="caution">
    <text evidence="12">The sequence shown here is derived from an EMBL/GenBank/DDBJ whole genome shotgun (WGS) entry which is preliminary data.</text>
</comment>
<evidence type="ECO:0000256" key="9">
    <source>
        <dbReference type="ARBA" id="ARBA00041175"/>
    </source>
</evidence>
<proteinExistence type="predicted"/>
<keyword evidence="7" id="KW-0418">Kinase</keyword>
<reference evidence="12" key="1">
    <citation type="submission" date="2019-08" db="EMBL/GenBank/DDBJ databases">
        <authorList>
            <person name="Kucharzyk K."/>
            <person name="Murdoch R.W."/>
            <person name="Higgins S."/>
            <person name="Loffler F."/>
        </authorList>
    </citation>
    <scope>NUCLEOTIDE SEQUENCE</scope>
</reference>
<evidence type="ECO:0000256" key="6">
    <source>
        <dbReference type="ARBA" id="ARBA00022683"/>
    </source>
</evidence>
<dbReference type="PANTHER" id="PTHR36203">
    <property type="entry name" value="ASCORBATE-SPECIFIC PTS SYSTEM EIIA COMPONENT"/>
    <property type="match status" value="1"/>
</dbReference>
<dbReference type="InterPro" id="IPR002178">
    <property type="entry name" value="PTS_EIIA_type-2_dom"/>
</dbReference>
<keyword evidence="5" id="KW-0808">Transferase</keyword>
<keyword evidence="3" id="KW-0963">Cytoplasm</keyword>
<dbReference type="Pfam" id="PF00359">
    <property type="entry name" value="PTS_EIIA_2"/>
    <property type="match status" value="1"/>
</dbReference>
<dbReference type="GO" id="GO:0005737">
    <property type="term" value="C:cytoplasm"/>
    <property type="evidence" value="ECO:0007669"/>
    <property type="project" value="UniProtKB-SubCell"/>
</dbReference>
<evidence type="ECO:0000256" key="8">
    <source>
        <dbReference type="ARBA" id="ARBA00037387"/>
    </source>
</evidence>
<organism evidence="12">
    <name type="scientific">bioreactor metagenome</name>
    <dbReference type="NCBI Taxonomy" id="1076179"/>
    <lineage>
        <taxon>unclassified sequences</taxon>
        <taxon>metagenomes</taxon>
        <taxon>ecological metagenomes</taxon>
    </lineage>
</organism>